<organism evidence="1 2">
    <name type="scientific">Racocetra persica</name>
    <dbReference type="NCBI Taxonomy" id="160502"/>
    <lineage>
        <taxon>Eukaryota</taxon>
        <taxon>Fungi</taxon>
        <taxon>Fungi incertae sedis</taxon>
        <taxon>Mucoromycota</taxon>
        <taxon>Glomeromycotina</taxon>
        <taxon>Glomeromycetes</taxon>
        <taxon>Diversisporales</taxon>
        <taxon>Gigasporaceae</taxon>
        <taxon>Racocetra</taxon>
    </lineage>
</organism>
<evidence type="ECO:0000313" key="1">
    <source>
        <dbReference type="EMBL" id="CAG8711957.1"/>
    </source>
</evidence>
<dbReference type="Proteomes" id="UP000789920">
    <property type="component" value="Unassembled WGS sequence"/>
</dbReference>
<name>A0ACA9PL53_9GLOM</name>
<sequence length="77" mass="8202">RTLVVILPLVVSPSSIVLLSLVVSPSLVGSLSSIVSLSLVALFLLVVSPLPVVSLSLNEDIEEIFVDLDYELVTKEL</sequence>
<protein>
    <submittedName>
        <fullName evidence="1">10052_t:CDS:1</fullName>
    </submittedName>
</protein>
<reference evidence="1" key="1">
    <citation type="submission" date="2021-06" db="EMBL/GenBank/DDBJ databases">
        <authorList>
            <person name="Kallberg Y."/>
            <person name="Tangrot J."/>
            <person name="Rosling A."/>
        </authorList>
    </citation>
    <scope>NUCLEOTIDE SEQUENCE</scope>
    <source>
        <strain evidence="1">MA461A</strain>
    </source>
</reference>
<proteinExistence type="predicted"/>
<feature type="non-terminal residue" evidence="1">
    <location>
        <position position="1"/>
    </location>
</feature>
<accession>A0ACA9PL53</accession>
<dbReference type="EMBL" id="CAJVQC010021142">
    <property type="protein sequence ID" value="CAG8711957.1"/>
    <property type="molecule type" value="Genomic_DNA"/>
</dbReference>
<keyword evidence="2" id="KW-1185">Reference proteome</keyword>
<evidence type="ECO:0000313" key="2">
    <source>
        <dbReference type="Proteomes" id="UP000789920"/>
    </source>
</evidence>
<comment type="caution">
    <text evidence="1">The sequence shown here is derived from an EMBL/GenBank/DDBJ whole genome shotgun (WGS) entry which is preliminary data.</text>
</comment>
<gene>
    <name evidence="1" type="ORF">RPERSI_LOCUS10603</name>
</gene>